<organism evidence="1 2">
    <name type="scientific">Microcoleus asticus IPMA8</name>
    <dbReference type="NCBI Taxonomy" id="2563858"/>
    <lineage>
        <taxon>Bacteria</taxon>
        <taxon>Bacillati</taxon>
        <taxon>Cyanobacteriota</taxon>
        <taxon>Cyanophyceae</taxon>
        <taxon>Oscillatoriophycideae</taxon>
        <taxon>Oscillatoriales</taxon>
        <taxon>Microcoleaceae</taxon>
        <taxon>Microcoleus</taxon>
        <taxon>Microcoleus asticus</taxon>
    </lineage>
</organism>
<reference evidence="1 2" key="1">
    <citation type="journal article" date="2020" name="Sci. Rep.">
        <title>A novel cyanobacterial geosmin producer, revising GeoA distribution and dispersion patterns in Bacteria.</title>
        <authorList>
            <person name="Churro C."/>
            <person name="Semedo-Aguiar A.P."/>
            <person name="Silva A.D."/>
            <person name="Pereira-Leal J.B."/>
            <person name="Leite R.B."/>
        </authorList>
    </citation>
    <scope>NUCLEOTIDE SEQUENCE [LARGE SCALE GENOMIC DNA]</scope>
    <source>
        <strain evidence="1 2">IPMA8</strain>
    </source>
</reference>
<dbReference type="RefSeq" id="WP_172186362.1">
    <property type="nucleotide sequence ID" value="NZ_CAWPPK010000090.1"/>
</dbReference>
<evidence type="ECO:0000313" key="1">
    <source>
        <dbReference type="EMBL" id="NQE33690.1"/>
    </source>
</evidence>
<dbReference type="EMBL" id="SRRZ01000018">
    <property type="protein sequence ID" value="NQE33690.1"/>
    <property type="molecule type" value="Genomic_DNA"/>
</dbReference>
<gene>
    <name evidence="1" type="ORF">E5S67_01410</name>
</gene>
<name>A0ABX2CVU8_9CYAN</name>
<comment type="caution">
    <text evidence="1">The sequence shown here is derived from an EMBL/GenBank/DDBJ whole genome shotgun (WGS) entry which is preliminary data.</text>
</comment>
<proteinExistence type="predicted"/>
<keyword evidence="2" id="KW-1185">Reference proteome</keyword>
<dbReference type="Proteomes" id="UP000702425">
    <property type="component" value="Unassembled WGS sequence"/>
</dbReference>
<evidence type="ECO:0000313" key="2">
    <source>
        <dbReference type="Proteomes" id="UP000702425"/>
    </source>
</evidence>
<accession>A0ABX2CVU8</accession>
<sequence>MSSEKNARRKVMHFIFLQLALLQEISRVATRYTKLMFFYQRDRIIDLFKENEQPEKARPKVFAAVAHITSVEESNNPEKATEKIERLRHTIDGLLTSFAHCDLTIAIQTLPNRHVTAYLPEYQIKCIQIQEGPECDPMLVEFRLQEEFVERVEKFDWFLFIEDDIVLYDAFILEKLENFNRQSGYENAILYPNRYEMDQGTKRYIDLTIQQPLLWNQLSSVEIEGVKFAEFNNPHSAFYCLSRNQMKQWIKSGRIFKNQVVNVGLLESAATFCLLECFTIYKPHPSNLNYFEVRHYDSKYSKLYPEPESPYTLSAVNNSSKIPIVKDS</sequence>
<protein>
    <submittedName>
        <fullName evidence="1">Uncharacterized protein</fullName>
    </submittedName>
</protein>